<dbReference type="SUPFAM" id="SSF54909">
    <property type="entry name" value="Dimeric alpha+beta barrel"/>
    <property type="match status" value="1"/>
</dbReference>
<dbReference type="OrthoDB" id="8909581at2"/>
<gene>
    <name evidence="1" type="ORF">NGAL_HAMBI1145_08750</name>
</gene>
<dbReference type="Gene3D" id="3.30.70.100">
    <property type="match status" value="1"/>
</dbReference>
<evidence type="ECO:0000313" key="1">
    <source>
        <dbReference type="EMBL" id="CDZ32105.1"/>
    </source>
</evidence>
<dbReference type="PANTHER" id="PTHR40257:SF1">
    <property type="entry name" value="DUF1330 DOMAIN-CONTAINING PROTEIN"/>
    <property type="match status" value="1"/>
</dbReference>
<evidence type="ECO:0000313" key="2">
    <source>
        <dbReference type="Proteomes" id="UP000046176"/>
    </source>
</evidence>
<dbReference type="InterPro" id="IPR011008">
    <property type="entry name" value="Dimeric_a/b-barrel"/>
</dbReference>
<dbReference type="AlphaFoldDB" id="A0A0T7FAQ0"/>
<dbReference type="EMBL" id="CCRH01000002">
    <property type="protein sequence ID" value="CDZ32105.1"/>
    <property type="molecule type" value="Genomic_DNA"/>
</dbReference>
<dbReference type="Proteomes" id="UP000046176">
    <property type="component" value="Unassembled WGS sequence"/>
</dbReference>
<dbReference type="RefSeq" id="WP_046665387.1">
    <property type="nucleotide sequence ID" value="NZ_CCRH01000002.1"/>
</dbReference>
<dbReference type="PANTHER" id="PTHR40257">
    <property type="match status" value="1"/>
</dbReference>
<accession>A0A0T7FAQ0</accession>
<protein>
    <recommendedName>
        <fullName evidence="3">DUF1330 domain-containing protein</fullName>
    </recommendedName>
</protein>
<reference evidence="1 2" key="1">
    <citation type="submission" date="2014-08" db="EMBL/GenBank/DDBJ databases">
        <authorList>
            <person name="Chen Y.-H."/>
        </authorList>
    </citation>
    <scope>NUCLEOTIDE SEQUENCE [LARGE SCALE GENOMIC DNA]</scope>
</reference>
<evidence type="ECO:0008006" key="3">
    <source>
        <dbReference type="Google" id="ProtNLM"/>
    </source>
</evidence>
<organism evidence="1 2">
    <name type="scientific">Neorhizobium galegae bv. officinalis</name>
    <dbReference type="NCBI Taxonomy" id="323656"/>
    <lineage>
        <taxon>Bacteria</taxon>
        <taxon>Pseudomonadati</taxon>
        <taxon>Pseudomonadota</taxon>
        <taxon>Alphaproteobacteria</taxon>
        <taxon>Hyphomicrobiales</taxon>
        <taxon>Rhizobiaceae</taxon>
        <taxon>Rhizobium/Agrobacterium group</taxon>
        <taxon>Neorhizobium</taxon>
    </lineage>
</organism>
<sequence>MQKNELSDTALREAACVVGTGPVAMVNLLSFREQPVYPADFADKKTSARSAYYEGYGTAFREIAAKLGISTELVYAGKQIHGLLVEEGDCWDDIVIVRYRSLADLQKILESEDYATRATPHRLAAIADWRFIATGGY</sequence>
<name>A0A0T7FAQ0_NEOGA</name>
<proteinExistence type="predicted"/>